<dbReference type="NCBIfam" id="NF033592">
    <property type="entry name" value="transpos_IS4_1"/>
    <property type="match status" value="1"/>
</dbReference>
<comment type="similarity">
    <text evidence="1">Belongs to the transposase 11 family.</text>
</comment>
<dbReference type="PANTHER" id="PTHR33258:SF1">
    <property type="entry name" value="TRANSPOSASE INSL FOR INSERTION SEQUENCE ELEMENT IS186A-RELATED"/>
    <property type="match status" value="1"/>
</dbReference>
<evidence type="ECO:0000259" key="5">
    <source>
        <dbReference type="Pfam" id="PF01609"/>
    </source>
</evidence>
<keyword evidence="4" id="KW-0233">DNA recombination</keyword>
<evidence type="ECO:0000256" key="2">
    <source>
        <dbReference type="ARBA" id="ARBA00022578"/>
    </source>
</evidence>
<name>A0ABS2N6I4_9BACI</name>
<dbReference type="InterPro" id="IPR047952">
    <property type="entry name" value="Transpos_IS4"/>
</dbReference>
<reference evidence="6 7" key="1">
    <citation type="submission" date="2021-01" db="EMBL/GenBank/DDBJ databases">
        <title>Genomic Encyclopedia of Type Strains, Phase IV (KMG-IV): sequencing the most valuable type-strain genomes for metagenomic binning, comparative biology and taxonomic classification.</title>
        <authorList>
            <person name="Goeker M."/>
        </authorList>
    </citation>
    <scope>NUCLEOTIDE SEQUENCE [LARGE SCALE GENOMIC DNA]</scope>
    <source>
        <strain evidence="6 7">DSM 23711</strain>
    </source>
</reference>
<keyword evidence="2" id="KW-0815">Transposition</keyword>
<gene>
    <name evidence="6" type="ORF">JOC48_004348</name>
</gene>
<keyword evidence="3" id="KW-0238">DNA-binding</keyword>
<keyword evidence="7" id="KW-1185">Reference proteome</keyword>
<dbReference type="EMBL" id="JAFBDR010000057">
    <property type="protein sequence ID" value="MBM7573745.1"/>
    <property type="molecule type" value="Genomic_DNA"/>
</dbReference>
<dbReference type="PANTHER" id="PTHR33258">
    <property type="entry name" value="TRANSPOSASE INSL FOR INSERTION SEQUENCE ELEMENT IS186A-RELATED"/>
    <property type="match status" value="1"/>
</dbReference>
<evidence type="ECO:0000256" key="1">
    <source>
        <dbReference type="ARBA" id="ARBA00010075"/>
    </source>
</evidence>
<proteinExistence type="inferred from homology"/>
<accession>A0ABS2N6I4</accession>
<organism evidence="6 7">
    <name type="scientific">Aquibacillus albus</name>
    <dbReference type="NCBI Taxonomy" id="1168171"/>
    <lineage>
        <taxon>Bacteria</taxon>
        <taxon>Bacillati</taxon>
        <taxon>Bacillota</taxon>
        <taxon>Bacilli</taxon>
        <taxon>Bacillales</taxon>
        <taxon>Bacillaceae</taxon>
        <taxon>Aquibacillus</taxon>
    </lineage>
</organism>
<evidence type="ECO:0000256" key="4">
    <source>
        <dbReference type="ARBA" id="ARBA00023172"/>
    </source>
</evidence>
<feature type="domain" description="Transposase IS4-like" evidence="5">
    <location>
        <begin position="67"/>
        <end position="279"/>
    </location>
</feature>
<dbReference type="Proteomes" id="UP001296943">
    <property type="component" value="Unassembled WGS sequence"/>
</dbReference>
<dbReference type="Pfam" id="PF01609">
    <property type="entry name" value="DDE_Tnp_1"/>
    <property type="match status" value="1"/>
</dbReference>
<dbReference type="InterPro" id="IPR012337">
    <property type="entry name" value="RNaseH-like_sf"/>
</dbReference>
<evidence type="ECO:0000313" key="6">
    <source>
        <dbReference type="EMBL" id="MBM7573745.1"/>
    </source>
</evidence>
<protein>
    <recommendedName>
        <fullName evidence="5">Transposase IS4-like domain-containing protein</fullName>
    </recommendedName>
</protein>
<evidence type="ECO:0000313" key="7">
    <source>
        <dbReference type="Proteomes" id="UP001296943"/>
    </source>
</evidence>
<comment type="caution">
    <text evidence="6">The sequence shown here is derived from an EMBL/GenBank/DDBJ whole genome shotgun (WGS) entry which is preliminary data.</text>
</comment>
<evidence type="ECO:0000256" key="3">
    <source>
        <dbReference type="ARBA" id="ARBA00023125"/>
    </source>
</evidence>
<dbReference type="SUPFAM" id="SSF53098">
    <property type="entry name" value="Ribonuclease H-like"/>
    <property type="match status" value="1"/>
</dbReference>
<sequence>MLNFVKKSLQIELDDYFELLGKNTKSISKQAFSEARKKIKPEAFIKLFDTIVDWYYKEIPWKKFMGYRIFAIDASILEINNSIRLRDAFDVSKGSSLELARAMASCIYDIENNLVVKAIITKCTDSERSVANKLMNSFKEHLTENDLFLFDRGYPSLDFFTYLLESKVKFIVRTPVNNYKSSIQASVPDQIIELKAKGSVMRLRAIRFTLPSGEEELLITNLFDETFGIQDFKTLYFKRWGIETKYGELKNKLQLQKFTGDTPLSVEQDFYATMFLTNMASLIKHEADEIIAKEQEDKELKHEYTVNYNVLIGKLKTNLIRIILEASPRRRKKLYKQLLDEIQRSRTPVRPDRSFNRVKGLRANRNALVQKAAL</sequence>
<dbReference type="InterPro" id="IPR002559">
    <property type="entry name" value="Transposase_11"/>
</dbReference>